<evidence type="ECO:0000313" key="4">
    <source>
        <dbReference type="Proteomes" id="UP000249633"/>
    </source>
</evidence>
<dbReference type="GO" id="GO:0009307">
    <property type="term" value="P:DNA restriction-modification system"/>
    <property type="evidence" value="ECO:0007669"/>
    <property type="project" value="InterPro"/>
</dbReference>
<dbReference type="GO" id="GO:0015666">
    <property type="term" value="F:restriction endodeoxyribonuclease activity"/>
    <property type="evidence" value="ECO:0007669"/>
    <property type="project" value="TreeGrafter"/>
</dbReference>
<keyword evidence="3" id="KW-0540">Nuclease</keyword>
<dbReference type="PANTHER" id="PTHR30015:SF7">
    <property type="entry name" value="TYPE IV METHYL-DIRECTED RESTRICTION ENZYME ECOKMRR"/>
    <property type="match status" value="1"/>
</dbReference>
<dbReference type="GO" id="GO:0003677">
    <property type="term" value="F:DNA binding"/>
    <property type="evidence" value="ECO:0007669"/>
    <property type="project" value="InterPro"/>
</dbReference>
<gene>
    <name evidence="3" type="ORF">DI603_18140</name>
</gene>
<dbReference type="EMBL" id="QFOD01000020">
    <property type="protein sequence ID" value="PZP28884.1"/>
    <property type="molecule type" value="Genomic_DNA"/>
</dbReference>
<accession>A0A2W5DGK5</accession>
<evidence type="ECO:0000256" key="1">
    <source>
        <dbReference type="SAM" id="MobiDB-lite"/>
    </source>
</evidence>
<dbReference type="AlphaFoldDB" id="A0A2W5DGK5"/>
<keyword evidence="3" id="KW-0378">Hydrolase</keyword>
<evidence type="ECO:0000259" key="2">
    <source>
        <dbReference type="Pfam" id="PF04471"/>
    </source>
</evidence>
<feature type="region of interest" description="Disordered" evidence="1">
    <location>
        <begin position="1"/>
        <end position="33"/>
    </location>
</feature>
<dbReference type="InterPro" id="IPR007560">
    <property type="entry name" value="Restrct_endonuc_IV_Mrr"/>
</dbReference>
<dbReference type="SUPFAM" id="SSF52980">
    <property type="entry name" value="Restriction endonuclease-like"/>
    <property type="match status" value="1"/>
</dbReference>
<dbReference type="InterPro" id="IPR011335">
    <property type="entry name" value="Restrct_endonuc-II-like"/>
</dbReference>
<reference evidence="3 4" key="1">
    <citation type="submission" date="2017-08" db="EMBL/GenBank/DDBJ databases">
        <title>Infants hospitalized years apart are colonized by the same room-sourced microbial strains.</title>
        <authorList>
            <person name="Brooks B."/>
            <person name="Olm M.R."/>
            <person name="Firek B.A."/>
            <person name="Baker R."/>
            <person name="Thomas B.C."/>
            <person name="Morowitz M.J."/>
            <person name="Banfield J.F."/>
        </authorList>
    </citation>
    <scope>NUCLEOTIDE SEQUENCE [LARGE SCALE GENOMIC DNA]</scope>
    <source>
        <strain evidence="3">S2_012_000_R2_81</strain>
    </source>
</reference>
<dbReference type="InterPro" id="IPR052906">
    <property type="entry name" value="Type_IV_Methyl-Rstrct_Enzyme"/>
</dbReference>
<name>A0A2W5DGK5_9BURK</name>
<dbReference type="PANTHER" id="PTHR30015">
    <property type="entry name" value="MRR RESTRICTION SYSTEM PROTEIN"/>
    <property type="match status" value="1"/>
</dbReference>
<feature type="domain" description="Restriction endonuclease type IV Mrr" evidence="2">
    <location>
        <begin position="790"/>
        <end position="903"/>
    </location>
</feature>
<sequence length="905" mass="100384">MRRTRQRQAGWASKSSSAMPEDARAYATPAGVRRHHQPVIRRLKEECHLLRSTVAGAGRTWLLGSIEVRGIARNVPWASRFGFPGPTARACFEVPRMTVQLGYAVQLNSRKQMTPEPGSIPIAKATVGSALPPINDAALAAMVAPYSAQGAKSNVQQYRGPAWVNDQGLACIVMLAPDDRLVRRVRQERSCVFIGWRWNDEPSAFFSLTLGVTGNTPRPHARWMRPSEDPVVKALRREGRFLITVTTALGATTGWMDAAFDRDTQTHGRGVPALDRMWGFPTPGISYSNIHERFDPERREPYNSEGADEISLWAEPESEFWSTMRHSGPWAGDLTVQDRARAAWGAKALQLRERAAGMVQVMKERQTLDGREPLVDERGEWIQKDAFRDRLRVLAERAPSVGAWLVAVAGPAPDAKAAYDAAYRVLNTPYDLFCMLDKLLELLHDIGDEALIHAMQANYEAALLDARITDSGAKRPWLANSPEGYGLLLRADGFNLEAPLEDIENTWASASEADSLIELGIRVGPNDFVVPFEQVCAAFESLALEGSPEDAMDRARELLQEAQEARQWSIPWGARVEVTLGPFVAVRIFEQAGEFSCHFLDVNDRYFLVSVGLQRRPPRAVSTRLVRRRADDGALLWNEDAEASLALVAAAIVRDFVVVEQRESVFTSRPMRRRIRGRDLRTVIYLPRVRYDRLDMAAVRSADTAEDAAAVRARHPVGHHLRRAGNASAAQRFLAQRYGINVPEGFTFVRPHERGGVPEEERIRVYRSRSASRMIFQELATAPTGTRPAWFDFEKDCAHLLAARGMRVIHQAAQRDGDGGVDLYAVDAAGVCWVVQCKCWSPHRPVGPDVVRELVGAIASADRGKGTQSRGMIITTSRLTDGALAEASAQGFEVIQGEDLSALSR</sequence>
<evidence type="ECO:0000313" key="3">
    <source>
        <dbReference type="EMBL" id="PZP28884.1"/>
    </source>
</evidence>
<dbReference type="Pfam" id="PF04471">
    <property type="entry name" value="Mrr_cat"/>
    <property type="match status" value="1"/>
</dbReference>
<keyword evidence="3" id="KW-0255">Endonuclease</keyword>
<dbReference type="InterPro" id="IPR011856">
    <property type="entry name" value="tRNA_endonuc-like_dom_sf"/>
</dbReference>
<organism evidence="3 4">
    <name type="scientific">Roseateles depolymerans</name>
    <dbReference type="NCBI Taxonomy" id="76731"/>
    <lineage>
        <taxon>Bacteria</taxon>
        <taxon>Pseudomonadati</taxon>
        <taxon>Pseudomonadota</taxon>
        <taxon>Betaproteobacteria</taxon>
        <taxon>Burkholderiales</taxon>
        <taxon>Sphaerotilaceae</taxon>
        <taxon>Roseateles</taxon>
    </lineage>
</organism>
<protein>
    <submittedName>
        <fullName evidence="3">Restriction endonuclease</fullName>
    </submittedName>
</protein>
<dbReference type="Proteomes" id="UP000249633">
    <property type="component" value="Unassembled WGS sequence"/>
</dbReference>
<proteinExistence type="predicted"/>
<comment type="caution">
    <text evidence="3">The sequence shown here is derived from an EMBL/GenBank/DDBJ whole genome shotgun (WGS) entry which is preliminary data.</text>
</comment>
<dbReference type="Gene3D" id="3.40.1350.10">
    <property type="match status" value="1"/>
</dbReference>